<feature type="signal peptide" evidence="4">
    <location>
        <begin position="1"/>
        <end position="25"/>
    </location>
</feature>
<name>A0A7W8QT66_9ACTN</name>
<dbReference type="PANTHER" id="PTHR33091">
    <property type="entry name" value="PROTEIN, PUTATIVE, EXPRESSED-RELATED"/>
    <property type="match status" value="1"/>
</dbReference>
<evidence type="ECO:0000256" key="2">
    <source>
        <dbReference type="ARBA" id="ARBA00022900"/>
    </source>
</evidence>
<dbReference type="EMBL" id="JACHDB010000002">
    <property type="protein sequence ID" value="MBB5436082.1"/>
    <property type="molecule type" value="Genomic_DNA"/>
</dbReference>
<evidence type="ECO:0000313" key="6">
    <source>
        <dbReference type="Proteomes" id="UP000572635"/>
    </source>
</evidence>
<keyword evidence="6" id="KW-1185">Reference proteome</keyword>
<evidence type="ECO:0000256" key="1">
    <source>
        <dbReference type="ARBA" id="ARBA00022690"/>
    </source>
</evidence>
<dbReference type="SUPFAM" id="SSF54654">
    <property type="entry name" value="CI-2 family of serine protease inhibitors"/>
    <property type="match status" value="1"/>
</dbReference>
<dbReference type="AlphaFoldDB" id="A0A7W8QT66"/>
<proteinExistence type="predicted"/>
<evidence type="ECO:0000256" key="3">
    <source>
        <dbReference type="SAM" id="MobiDB-lite"/>
    </source>
</evidence>
<evidence type="ECO:0000256" key="4">
    <source>
        <dbReference type="SAM" id="SignalP"/>
    </source>
</evidence>
<dbReference type="Gene3D" id="3.30.10.10">
    <property type="entry name" value="Trypsin Inhibitor V, subunit A"/>
    <property type="match status" value="1"/>
</dbReference>
<sequence length="114" mass="12025">MNRVTIASAIFATATSIGFAFPAFASAEQTDAGAPESAVQNCVGKQTWPELVGVPTGVAIRTIEEQNPFVTVQEVPEDTAVTTDFRCDRVRIFHSPSDGSDTSPLLVTRAPSVG</sequence>
<dbReference type="GO" id="GO:0004867">
    <property type="term" value="F:serine-type endopeptidase inhibitor activity"/>
    <property type="evidence" value="ECO:0007669"/>
    <property type="project" value="UniProtKB-KW"/>
</dbReference>
<dbReference type="InterPro" id="IPR000864">
    <property type="entry name" value="Prot_inh_pot1"/>
</dbReference>
<organism evidence="5 6">
    <name type="scientific">Nocardiopsis composta</name>
    <dbReference type="NCBI Taxonomy" id="157465"/>
    <lineage>
        <taxon>Bacteria</taxon>
        <taxon>Bacillati</taxon>
        <taxon>Actinomycetota</taxon>
        <taxon>Actinomycetes</taxon>
        <taxon>Streptosporangiales</taxon>
        <taxon>Nocardiopsidaceae</taxon>
        <taxon>Nocardiopsis</taxon>
    </lineage>
</organism>
<protein>
    <submittedName>
        <fullName evidence="5">Ca2+/Na+ antiporter</fullName>
    </submittedName>
</protein>
<dbReference type="PROSITE" id="PS00285">
    <property type="entry name" value="POTATO_INHIBITOR"/>
    <property type="match status" value="1"/>
</dbReference>
<dbReference type="InterPro" id="IPR036354">
    <property type="entry name" value="Prot_inh_pot1_sf"/>
</dbReference>
<reference evidence="5 6" key="1">
    <citation type="submission" date="2020-08" db="EMBL/GenBank/DDBJ databases">
        <title>Sequencing the genomes of 1000 actinobacteria strains.</title>
        <authorList>
            <person name="Klenk H.-P."/>
        </authorList>
    </citation>
    <scope>NUCLEOTIDE SEQUENCE [LARGE SCALE GENOMIC DNA]</scope>
    <source>
        <strain evidence="5 6">DSM 44551</strain>
    </source>
</reference>
<comment type="caution">
    <text evidence="5">The sequence shown here is derived from an EMBL/GenBank/DDBJ whole genome shotgun (WGS) entry which is preliminary data.</text>
</comment>
<keyword evidence="2" id="KW-0722">Serine protease inhibitor</keyword>
<feature type="region of interest" description="Disordered" evidence="3">
    <location>
        <begin position="94"/>
        <end position="114"/>
    </location>
</feature>
<gene>
    <name evidence="5" type="ORF">HDA36_006230</name>
</gene>
<keyword evidence="4" id="KW-0732">Signal</keyword>
<dbReference type="Pfam" id="PF00280">
    <property type="entry name" value="potato_inhibit"/>
    <property type="match status" value="1"/>
</dbReference>
<feature type="chain" id="PRO_5030827011" evidence="4">
    <location>
        <begin position="26"/>
        <end position="114"/>
    </location>
</feature>
<dbReference type="PRINTS" id="PR00292">
    <property type="entry name" value="POTATOINHBTR"/>
</dbReference>
<evidence type="ECO:0000313" key="5">
    <source>
        <dbReference type="EMBL" id="MBB5436082.1"/>
    </source>
</evidence>
<dbReference type="GO" id="GO:0009611">
    <property type="term" value="P:response to wounding"/>
    <property type="evidence" value="ECO:0007669"/>
    <property type="project" value="InterPro"/>
</dbReference>
<dbReference type="PANTHER" id="PTHR33091:SF73">
    <property type="entry name" value="INHIBITOR OF TRYPSIN AND HAGEMAN FACTOR-LIKE"/>
    <property type="match status" value="1"/>
</dbReference>
<keyword evidence="1" id="KW-0646">Protease inhibitor</keyword>
<dbReference type="Proteomes" id="UP000572635">
    <property type="component" value="Unassembled WGS sequence"/>
</dbReference>
<dbReference type="RefSeq" id="WP_184399358.1">
    <property type="nucleotide sequence ID" value="NZ_BAAAJD010000116.1"/>
</dbReference>
<accession>A0A7W8QT66</accession>